<feature type="compositionally biased region" description="Polar residues" evidence="1">
    <location>
        <begin position="113"/>
        <end position="123"/>
    </location>
</feature>
<organism evidence="2 3">
    <name type="scientific">Pisum sativum</name>
    <name type="common">Garden pea</name>
    <name type="synonym">Lathyrus oleraceus</name>
    <dbReference type="NCBI Taxonomy" id="3888"/>
    <lineage>
        <taxon>Eukaryota</taxon>
        <taxon>Viridiplantae</taxon>
        <taxon>Streptophyta</taxon>
        <taxon>Embryophyta</taxon>
        <taxon>Tracheophyta</taxon>
        <taxon>Spermatophyta</taxon>
        <taxon>Magnoliopsida</taxon>
        <taxon>eudicotyledons</taxon>
        <taxon>Gunneridae</taxon>
        <taxon>Pentapetalae</taxon>
        <taxon>rosids</taxon>
        <taxon>fabids</taxon>
        <taxon>Fabales</taxon>
        <taxon>Fabaceae</taxon>
        <taxon>Papilionoideae</taxon>
        <taxon>50 kb inversion clade</taxon>
        <taxon>NPAAA clade</taxon>
        <taxon>Hologalegina</taxon>
        <taxon>IRL clade</taxon>
        <taxon>Fabeae</taxon>
        <taxon>Lathyrus</taxon>
    </lineage>
</organism>
<accession>A0A9D5A863</accession>
<dbReference type="GO" id="GO:0008270">
    <property type="term" value="F:zinc ion binding"/>
    <property type="evidence" value="ECO:0007669"/>
    <property type="project" value="InterPro"/>
</dbReference>
<dbReference type="InterPro" id="IPR036875">
    <property type="entry name" value="Znf_CCHC_sf"/>
</dbReference>
<evidence type="ECO:0000256" key="1">
    <source>
        <dbReference type="SAM" id="MobiDB-lite"/>
    </source>
</evidence>
<evidence type="ECO:0000313" key="2">
    <source>
        <dbReference type="EMBL" id="KAI5398123.1"/>
    </source>
</evidence>
<dbReference type="Proteomes" id="UP001058974">
    <property type="component" value="Chromosome 6"/>
</dbReference>
<feature type="region of interest" description="Disordered" evidence="1">
    <location>
        <begin position="112"/>
        <end position="133"/>
    </location>
</feature>
<dbReference type="Gramene" id="Psat06G0378800-T1">
    <property type="protein sequence ID" value="KAI5398123.1"/>
    <property type="gene ID" value="KIW84_063788"/>
</dbReference>
<reference evidence="2 3" key="1">
    <citation type="journal article" date="2022" name="Nat. Genet.">
        <title>Improved pea reference genome and pan-genome highlight genomic features and evolutionary characteristics.</title>
        <authorList>
            <person name="Yang T."/>
            <person name="Liu R."/>
            <person name="Luo Y."/>
            <person name="Hu S."/>
            <person name="Wang D."/>
            <person name="Wang C."/>
            <person name="Pandey M.K."/>
            <person name="Ge S."/>
            <person name="Xu Q."/>
            <person name="Li N."/>
            <person name="Li G."/>
            <person name="Huang Y."/>
            <person name="Saxena R.K."/>
            <person name="Ji Y."/>
            <person name="Li M."/>
            <person name="Yan X."/>
            <person name="He Y."/>
            <person name="Liu Y."/>
            <person name="Wang X."/>
            <person name="Xiang C."/>
            <person name="Varshney R.K."/>
            <person name="Ding H."/>
            <person name="Gao S."/>
            <person name="Zong X."/>
        </authorList>
    </citation>
    <scope>NUCLEOTIDE SEQUENCE [LARGE SCALE GENOMIC DNA]</scope>
    <source>
        <strain evidence="2 3">cv. Zhongwan 6</strain>
    </source>
</reference>
<feature type="compositionally biased region" description="Polar residues" evidence="1">
    <location>
        <begin position="160"/>
        <end position="180"/>
    </location>
</feature>
<protein>
    <submittedName>
        <fullName evidence="2">Uncharacterized protein</fullName>
    </submittedName>
</protein>
<dbReference type="EMBL" id="JAMSHJ010000006">
    <property type="protein sequence ID" value="KAI5398123.1"/>
    <property type="molecule type" value="Genomic_DNA"/>
</dbReference>
<gene>
    <name evidence="2" type="ORF">KIW84_063788</name>
</gene>
<evidence type="ECO:0000313" key="3">
    <source>
        <dbReference type="Proteomes" id="UP001058974"/>
    </source>
</evidence>
<sequence length="207" mass="23178">MNASANLASQTYFRGNKFGTQGNWRGSNFRGGRGRGRSKSTCQVCNKIGHTAVQCFYRYDKSYTCSNHYAENNKQENHSAFISSPYHGQDYEWYFDSGASNHVTHQNEKLQDLSESNGTTTSHIIEPSKSDVNHQEQDLAVNKDQPVLSEISVTADEATPYTNEAPTTTGPTQETGSVENTSEDNQHVQQIRTRNKAGIYKPKLPYI</sequence>
<dbReference type="GO" id="GO:0003676">
    <property type="term" value="F:nucleic acid binding"/>
    <property type="evidence" value="ECO:0007669"/>
    <property type="project" value="InterPro"/>
</dbReference>
<keyword evidence="3" id="KW-1185">Reference proteome</keyword>
<name>A0A9D5A863_PEA</name>
<comment type="caution">
    <text evidence="2">The sequence shown here is derived from an EMBL/GenBank/DDBJ whole genome shotgun (WGS) entry which is preliminary data.</text>
</comment>
<proteinExistence type="predicted"/>
<dbReference type="AlphaFoldDB" id="A0A9D5A863"/>
<dbReference type="SUPFAM" id="SSF57756">
    <property type="entry name" value="Retrovirus zinc finger-like domains"/>
    <property type="match status" value="1"/>
</dbReference>
<feature type="region of interest" description="Disordered" evidence="1">
    <location>
        <begin position="155"/>
        <end position="196"/>
    </location>
</feature>